<comment type="caution">
    <text evidence="1">The sequence shown here is derived from an EMBL/GenBank/DDBJ whole genome shotgun (WGS) entry which is preliminary data.</text>
</comment>
<proteinExistence type="predicted"/>
<gene>
    <name evidence="1" type="ORF">KQX54_012837</name>
</gene>
<name>A0AAV7IUC3_COTGL</name>
<dbReference type="EMBL" id="JAHXZJ010000747">
    <property type="protein sequence ID" value="KAH0557918.1"/>
    <property type="molecule type" value="Genomic_DNA"/>
</dbReference>
<dbReference type="Proteomes" id="UP000826195">
    <property type="component" value="Unassembled WGS sequence"/>
</dbReference>
<evidence type="ECO:0000313" key="1">
    <source>
        <dbReference type="EMBL" id="KAH0557918.1"/>
    </source>
</evidence>
<reference evidence="1 2" key="1">
    <citation type="journal article" date="2021" name="J. Hered.">
        <title>A chromosome-level genome assembly of the parasitoid wasp, Cotesia glomerata (Hymenoptera: Braconidae).</title>
        <authorList>
            <person name="Pinto B.J."/>
            <person name="Weis J.J."/>
            <person name="Gamble T."/>
            <person name="Ode P.J."/>
            <person name="Paul R."/>
            <person name="Zaspel J.M."/>
        </authorList>
    </citation>
    <scope>NUCLEOTIDE SEQUENCE [LARGE SCALE GENOMIC DNA]</scope>
    <source>
        <strain evidence="1">CgM1</strain>
    </source>
</reference>
<evidence type="ECO:0000313" key="2">
    <source>
        <dbReference type="Proteomes" id="UP000826195"/>
    </source>
</evidence>
<protein>
    <submittedName>
        <fullName evidence="1">Uncharacterized protein</fullName>
    </submittedName>
</protein>
<sequence>MQSFKHGLPVDLIYGVSVKNPENLDDAYTISLRLEEDLKGSSQRNSNYVNHITIQPTNTDLSQKTRVVNFQDEDRRSTIPFRFI</sequence>
<accession>A0AAV7IUC3</accession>
<dbReference type="AlphaFoldDB" id="A0AAV7IUC3"/>
<keyword evidence="2" id="KW-1185">Reference proteome</keyword>
<organism evidence="1 2">
    <name type="scientific">Cotesia glomerata</name>
    <name type="common">Lepidopteran parasitic wasp</name>
    <name type="synonym">Apanteles glomeratus</name>
    <dbReference type="NCBI Taxonomy" id="32391"/>
    <lineage>
        <taxon>Eukaryota</taxon>
        <taxon>Metazoa</taxon>
        <taxon>Ecdysozoa</taxon>
        <taxon>Arthropoda</taxon>
        <taxon>Hexapoda</taxon>
        <taxon>Insecta</taxon>
        <taxon>Pterygota</taxon>
        <taxon>Neoptera</taxon>
        <taxon>Endopterygota</taxon>
        <taxon>Hymenoptera</taxon>
        <taxon>Apocrita</taxon>
        <taxon>Ichneumonoidea</taxon>
        <taxon>Braconidae</taxon>
        <taxon>Microgastrinae</taxon>
        <taxon>Cotesia</taxon>
    </lineage>
</organism>